<gene>
    <name evidence="1" type="ORF">EDD18DRAFT_1353652</name>
</gene>
<dbReference type="EMBL" id="JAUEPU010000016">
    <property type="protein sequence ID" value="KAK0496035.1"/>
    <property type="molecule type" value="Genomic_DNA"/>
</dbReference>
<name>A0AA39UWP2_9AGAR</name>
<dbReference type="Proteomes" id="UP001175228">
    <property type="component" value="Unassembled WGS sequence"/>
</dbReference>
<evidence type="ECO:0000313" key="1">
    <source>
        <dbReference type="EMBL" id="KAK0496035.1"/>
    </source>
</evidence>
<proteinExistence type="predicted"/>
<protein>
    <submittedName>
        <fullName evidence="1">Uncharacterized protein</fullName>
    </submittedName>
</protein>
<evidence type="ECO:0000313" key="2">
    <source>
        <dbReference type="Proteomes" id="UP001175228"/>
    </source>
</evidence>
<dbReference type="AlphaFoldDB" id="A0AA39UWP2"/>
<comment type="caution">
    <text evidence="1">The sequence shown here is derived from an EMBL/GenBank/DDBJ whole genome shotgun (WGS) entry which is preliminary data.</text>
</comment>
<reference evidence="1" key="1">
    <citation type="submission" date="2023-06" db="EMBL/GenBank/DDBJ databases">
        <authorList>
            <consortium name="Lawrence Berkeley National Laboratory"/>
            <person name="Ahrendt S."/>
            <person name="Sahu N."/>
            <person name="Indic B."/>
            <person name="Wong-Bajracharya J."/>
            <person name="Merenyi Z."/>
            <person name="Ke H.-M."/>
            <person name="Monk M."/>
            <person name="Kocsube S."/>
            <person name="Drula E."/>
            <person name="Lipzen A."/>
            <person name="Balint B."/>
            <person name="Henrissat B."/>
            <person name="Andreopoulos B."/>
            <person name="Martin F.M."/>
            <person name="Harder C.B."/>
            <person name="Rigling D."/>
            <person name="Ford K.L."/>
            <person name="Foster G.D."/>
            <person name="Pangilinan J."/>
            <person name="Papanicolaou A."/>
            <person name="Barry K."/>
            <person name="LaButti K."/>
            <person name="Viragh M."/>
            <person name="Koriabine M."/>
            <person name="Yan M."/>
            <person name="Riley R."/>
            <person name="Champramary S."/>
            <person name="Plett K.L."/>
            <person name="Tsai I.J."/>
            <person name="Slot J."/>
            <person name="Sipos G."/>
            <person name="Plett J."/>
            <person name="Nagy L.G."/>
            <person name="Grigoriev I.V."/>
        </authorList>
    </citation>
    <scope>NUCLEOTIDE SEQUENCE</scope>
    <source>
        <strain evidence="1">HWK02</strain>
    </source>
</reference>
<sequence>MPPSSTAHTRTPQELLGAITPSLAHLAAMSLPAAPAVSNTVPASQLFPSSDLPPSSTPQLPYPLVASLTVSAALARLGQMTALQSNPAALVAQMVSTQSRPQPPVPSFFPALCVVATQTETSLIQAGLNPPPPFPLYSGLSTPEILQEDIGPMDRQFERIGLVINMIIHDGLLSFSDIHRAIAQHQALPKSPKIPSFNSDPDASYLMSGWCLQQMRCVRNHTSLRCCKKAYKTGTYWCLQMLTAYASMVKAPVDTGGHSDPTLKHIFIIGAPHDDLQHMVILFTALRNAMWMTSELPLTRPKHASLIPALRQRKNDIFGSVTVKTPTSIHRGVVAKRRTTMKIYMVVDNDNDKENQSPGMAQPIHHLSQCTFHILPLPSVHPDGTTLLRIHAKDVQEAADVFWHVLLHIRSIMPKLPPGEVIDPSHHSEPVLLPQTLVMNWWQLEVFLDGTIIQQGQGVGQSIYVSVLAINLMRIIDTTNPNCQFSRLPNDSLLVSLRFPIPDLTSDQAGFWWAVGFLLALFSTATGQACLPVQGMLIHVLLLHALGQCHYQIDHWTPSFIYSTDPAMGELMLPWLDLGKTQAMTADPDGKDRLKEPIPQFLMAYCSNILSMMGFRPRHAAVHENHNQAICAYLMLGNAVFDVLAAYHALHAGFHQPFSIEFGSLTRGPTLPSMIKDACECKNKTALEFIYWWFNNRLEHVEQLIPHLEYDIGPIINTPQNNLSFARGEAETLAHRVSRAFQNALEEYLRVDIKERGKQLLLAMTASPYLPTNPDKKLKFQFRLLNNDVQMDVPTTKSLWSFVHGCFQTIDIGYDGVLASLLVNGLWRGITIDSYFQGIFMGDVTCFNME</sequence>
<keyword evidence="2" id="KW-1185">Reference proteome</keyword>
<accession>A0AA39UWP2</accession>
<organism evidence="1 2">
    <name type="scientific">Armillaria luteobubalina</name>
    <dbReference type="NCBI Taxonomy" id="153913"/>
    <lineage>
        <taxon>Eukaryota</taxon>
        <taxon>Fungi</taxon>
        <taxon>Dikarya</taxon>
        <taxon>Basidiomycota</taxon>
        <taxon>Agaricomycotina</taxon>
        <taxon>Agaricomycetes</taxon>
        <taxon>Agaricomycetidae</taxon>
        <taxon>Agaricales</taxon>
        <taxon>Marasmiineae</taxon>
        <taxon>Physalacriaceae</taxon>
        <taxon>Armillaria</taxon>
    </lineage>
</organism>